<reference evidence="3 4" key="1">
    <citation type="submission" date="2018-02" db="EMBL/GenBank/DDBJ databases">
        <title>The draft genome of Phyllobacterium myrsinacearum DSM5892.</title>
        <authorList>
            <person name="Li L."/>
            <person name="Liu L."/>
            <person name="Zhang X."/>
            <person name="Wang T."/>
        </authorList>
    </citation>
    <scope>NUCLEOTIDE SEQUENCE [LARGE SCALE GENOMIC DNA]</scope>
    <source>
        <strain evidence="3 4">DSM 5892</strain>
    </source>
</reference>
<proteinExistence type="predicted"/>
<dbReference type="SUPFAM" id="SSF53383">
    <property type="entry name" value="PLP-dependent transferases"/>
    <property type="match status" value="1"/>
</dbReference>
<organism evidence="3 4">
    <name type="scientific">Phyllobacterium myrsinacearum</name>
    <dbReference type="NCBI Taxonomy" id="28101"/>
    <lineage>
        <taxon>Bacteria</taxon>
        <taxon>Pseudomonadati</taxon>
        <taxon>Pseudomonadota</taxon>
        <taxon>Alphaproteobacteria</taxon>
        <taxon>Hyphomicrobiales</taxon>
        <taxon>Phyllobacteriaceae</taxon>
        <taxon>Phyllobacterium</taxon>
    </lineage>
</organism>
<dbReference type="Gene3D" id="3.40.640.10">
    <property type="entry name" value="Type I PLP-dependent aspartate aminotransferase-like (Major domain)"/>
    <property type="match status" value="1"/>
</dbReference>
<dbReference type="InterPro" id="IPR000192">
    <property type="entry name" value="Aminotrans_V_dom"/>
</dbReference>
<evidence type="ECO:0000259" key="2">
    <source>
        <dbReference type="Pfam" id="PF00266"/>
    </source>
</evidence>
<evidence type="ECO:0000256" key="1">
    <source>
        <dbReference type="ARBA" id="ARBA00022898"/>
    </source>
</evidence>
<sequence>MPHTNEIEFPVSTVRSMFPALQKAGEFIFFDNAAGAQIPQSVLDAVQSHLVDFNVQRGGRYGRSVQVDKAVADARESVALLINARDPQEVCFGMNATSFIRLVSLGIGQMLGERDEIIVTDMDHDANIATWLALESAGAKFVWWRMREDGNLHVDDLVPLVTSRTRLVACTVTAHSIGSIVDVASVARVAHAAGAEVFLDCVHYGPHGLIDVQAWDCDYLVCSGYKNFSPHMGFLWGRFETLKRLPTFREDFIPDVPPYKIEAGTFIYENVSGMDAAVRYLESIGRNFAPSNNRQRRDNIVAGMNKIRAYELQLAAEMLRVLKDCGATIYGIDDMARIDQRVPTFCFNIGDLSPKLVTEEMSGMMIGIRDGHMYAPRLMKRLNLSMDSGAVRLSLVHYNTMEEIHRFEKALHILIERHGAQSQGAKTAIAR</sequence>
<accession>A0A2S9JFT0</accession>
<protein>
    <submittedName>
        <fullName evidence="3">Cysteine desulfurase-like protein</fullName>
    </submittedName>
</protein>
<dbReference type="RefSeq" id="WP_105735346.1">
    <property type="nucleotide sequence ID" value="NZ_PVBT01000005.1"/>
</dbReference>
<name>A0A2S9JFT0_9HYPH</name>
<dbReference type="InterPro" id="IPR015424">
    <property type="entry name" value="PyrdxlP-dep_Trfase"/>
</dbReference>
<evidence type="ECO:0000313" key="4">
    <source>
        <dbReference type="Proteomes" id="UP000238563"/>
    </source>
</evidence>
<keyword evidence="4" id="KW-1185">Reference proteome</keyword>
<dbReference type="Gene3D" id="3.90.1150.10">
    <property type="entry name" value="Aspartate Aminotransferase, domain 1"/>
    <property type="match status" value="1"/>
</dbReference>
<gene>
    <name evidence="3" type="ORF">C5750_18285</name>
</gene>
<dbReference type="PANTHER" id="PTHR43586:SF21">
    <property type="entry name" value="PYRIDOXAL PHOSPHATE (PLP)-DEPENDENT ASPARTATE AMINOTRANSFERASE SUPERFAMILY"/>
    <property type="match status" value="1"/>
</dbReference>
<dbReference type="InterPro" id="IPR015422">
    <property type="entry name" value="PyrdxlP-dep_Trfase_small"/>
</dbReference>
<dbReference type="AlphaFoldDB" id="A0A2S9JFT0"/>
<dbReference type="NCBIfam" id="TIGR01976">
    <property type="entry name" value="am_tr_V_VC1184"/>
    <property type="match status" value="1"/>
</dbReference>
<comment type="caution">
    <text evidence="3">The sequence shown here is derived from an EMBL/GenBank/DDBJ whole genome shotgun (WGS) entry which is preliminary data.</text>
</comment>
<keyword evidence="1" id="KW-0663">Pyridoxal phosphate</keyword>
<dbReference type="OrthoDB" id="7592443at2"/>
<feature type="domain" description="Aminotransferase class V" evidence="2">
    <location>
        <begin position="28"/>
        <end position="311"/>
    </location>
</feature>
<dbReference type="InterPro" id="IPR015421">
    <property type="entry name" value="PyrdxlP-dep_Trfase_major"/>
</dbReference>
<dbReference type="EMBL" id="PVBT01000005">
    <property type="protein sequence ID" value="PRD51788.1"/>
    <property type="molecule type" value="Genomic_DNA"/>
</dbReference>
<dbReference type="PANTHER" id="PTHR43586">
    <property type="entry name" value="CYSTEINE DESULFURASE"/>
    <property type="match status" value="1"/>
</dbReference>
<dbReference type="Proteomes" id="UP000238563">
    <property type="component" value="Unassembled WGS sequence"/>
</dbReference>
<evidence type="ECO:0000313" key="3">
    <source>
        <dbReference type="EMBL" id="PRD51788.1"/>
    </source>
</evidence>
<dbReference type="Pfam" id="PF00266">
    <property type="entry name" value="Aminotran_5"/>
    <property type="match status" value="1"/>
</dbReference>
<dbReference type="InterPro" id="IPR011340">
    <property type="entry name" value="Cys_dSase-rel"/>
</dbReference>